<accession>A0A537JZK5</accession>
<proteinExistence type="predicted"/>
<dbReference type="SUPFAM" id="SSF53795">
    <property type="entry name" value="PEP carboxykinase-like"/>
    <property type="match status" value="1"/>
</dbReference>
<dbReference type="AlphaFoldDB" id="A0A537JZK5"/>
<dbReference type="InterPro" id="IPR027417">
    <property type="entry name" value="P-loop_NTPase"/>
</dbReference>
<dbReference type="Gene3D" id="3.40.50.300">
    <property type="entry name" value="P-loop containing nucleotide triphosphate hydrolases"/>
    <property type="match status" value="1"/>
</dbReference>
<sequence length="293" mass="31484">MSAAPPDARTATVPRTVYIEFEEHQVAVRSDAHEVLSGLEGMYSAMVVPEGTHVVRTLVVSSHGGAYRITGDTAFQIADGSLTDVLRCLRFSVIQAMMQARPDLLWFHAGAAAADGRAILLLGPRGRGKSTLIVGLCARGWTYLSDDVIPLNPTSSRAVPFPLTPARREFPGQEMPADWLRSPNKVDVPLSSGGLCRHPVPVGALVFPRYRMGAPARLSPCPAAEAAAELLQHCWNFAEYGKAALRRLCDLAARVPAYHLSFSNGDLATELLALLRLRVAPSPGGKRDSVGAR</sequence>
<organism evidence="1 2">
    <name type="scientific">Candidatus Segetimicrobium genomatis</name>
    <dbReference type="NCBI Taxonomy" id="2569760"/>
    <lineage>
        <taxon>Bacteria</taxon>
        <taxon>Bacillati</taxon>
        <taxon>Candidatus Sysuimicrobiota</taxon>
        <taxon>Candidatus Sysuimicrobiia</taxon>
        <taxon>Candidatus Sysuimicrobiales</taxon>
        <taxon>Candidatus Segetimicrobiaceae</taxon>
        <taxon>Candidatus Segetimicrobium</taxon>
    </lineage>
</organism>
<dbReference type="EMBL" id="VBAK01000131">
    <property type="protein sequence ID" value="TMI88977.1"/>
    <property type="molecule type" value="Genomic_DNA"/>
</dbReference>
<evidence type="ECO:0000313" key="2">
    <source>
        <dbReference type="Proteomes" id="UP000318509"/>
    </source>
</evidence>
<evidence type="ECO:0000313" key="1">
    <source>
        <dbReference type="EMBL" id="TMI88977.1"/>
    </source>
</evidence>
<name>A0A537JZK5_9BACT</name>
<comment type="caution">
    <text evidence="1">The sequence shown here is derived from an EMBL/GenBank/DDBJ whole genome shotgun (WGS) entry which is preliminary data.</text>
</comment>
<dbReference type="Proteomes" id="UP000318509">
    <property type="component" value="Unassembled WGS sequence"/>
</dbReference>
<protein>
    <submittedName>
        <fullName evidence="1">Uncharacterized protein</fullName>
    </submittedName>
</protein>
<reference evidence="1 2" key="1">
    <citation type="journal article" date="2019" name="Nat. Microbiol.">
        <title>Mediterranean grassland soil C-N compound turnover is dependent on rainfall and depth, and is mediated by genomically divergent microorganisms.</title>
        <authorList>
            <person name="Diamond S."/>
            <person name="Andeer P.F."/>
            <person name="Li Z."/>
            <person name="Crits-Christoph A."/>
            <person name="Burstein D."/>
            <person name="Anantharaman K."/>
            <person name="Lane K.R."/>
            <person name="Thomas B.C."/>
            <person name="Pan C."/>
            <person name="Northen T.R."/>
            <person name="Banfield J.F."/>
        </authorList>
    </citation>
    <scope>NUCLEOTIDE SEQUENCE [LARGE SCALE GENOMIC DNA]</scope>
    <source>
        <strain evidence="1">NP_3</strain>
    </source>
</reference>
<gene>
    <name evidence="1" type="ORF">E6H00_11045</name>
</gene>